<dbReference type="AlphaFoldDB" id="A0A5D2L4I0"/>
<sequence length="105" mass="12102">MKLTLSETHQKPFESPQLSLSFQINPHLNMPHKVLPTPPFLASQYRLAIALHSQQHKIKHPPTQPKTQLKGERKASIFLIYLHGMYPSPIFSNFYVFELILALTI</sequence>
<dbReference type="Proteomes" id="UP000322667">
    <property type="component" value="Chromosome D05"/>
</dbReference>
<accession>A0A5D2L4I0</accession>
<keyword evidence="2" id="KW-1185">Reference proteome</keyword>
<evidence type="ECO:0000313" key="2">
    <source>
        <dbReference type="Proteomes" id="UP000322667"/>
    </source>
</evidence>
<dbReference type="EMBL" id="CM017627">
    <property type="protein sequence ID" value="TYH73942.1"/>
    <property type="molecule type" value="Genomic_DNA"/>
</dbReference>
<organism evidence="1 2">
    <name type="scientific">Gossypium tomentosum</name>
    <name type="common">Hawaiian cotton</name>
    <name type="synonym">Gossypium sandvicense</name>
    <dbReference type="NCBI Taxonomy" id="34277"/>
    <lineage>
        <taxon>Eukaryota</taxon>
        <taxon>Viridiplantae</taxon>
        <taxon>Streptophyta</taxon>
        <taxon>Embryophyta</taxon>
        <taxon>Tracheophyta</taxon>
        <taxon>Spermatophyta</taxon>
        <taxon>Magnoliopsida</taxon>
        <taxon>eudicotyledons</taxon>
        <taxon>Gunneridae</taxon>
        <taxon>Pentapetalae</taxon>
        <taxon>rosids</taxon>
        <taxon>malvids</taxon>
        <taxon>Malvales</taxon>
        <taxon>Malvaceae</taxon>
        <taxon>Malvoideae</taxon>
        <taxon>Gossypium</taxon>
    </lineage>
</organism>
<protein>
    <submittedName>
        <fullName evidence="1">Uncharacterized protein</fullName>
    </submittedName>
</protein>
<proteinExistence type="predicted"/>
<gene>
    <name evidence="1" type="ORF">ES332_D05G364300v1</name>
</gene>
<name>A0A5D2L4I0_GOSTO</name>
<evidence type="ECO:0000313" key="1">
    <source>
        <dbReference type="EMBL" id="TYH73942.1"/>
    </source>
</evidence>
<reference evidence="1 2" key="1">
    <citation type="submission" date="2019-07" db="EMBL/GenBank/DDBJ databases">
        <title>WGS assembly of Gossypium tomentosum.</title>
        <authorList>
            <person name="Chen Z.J."/>
            <person name="Sreedasyam A."/>
            <person name="Ando A."/>
            <person name="Song Q."/>
            <person name="De L."/>
            <person name="Hulse-Kemp A."/>
            <person name="Ding M."/>
            <person name="Ye W."/>
            <person name="Kirkbride R."/>
            <person name="Jenkins J."/>
            <person name="Plott C."/>
            <person name="Lovell J."/>
            <person name="Lin Y.-M."/>
            <person name="Vaughn R."/>
            <person name="Liu B."/>
            <person name="Li W."/>
            <person name="Simpson S."/>
            <person name="Scheffler B."/>
            <person name="Saski C."/>
            <person name="Grover C."/>
            <person name="Hu G."/>
            <person name="Conover J."/>
            <person name="Carlson J."/>
            <person name="Shu S."/>
            <person name="Boston L."/>
            <person name="Williams M."/>
            <person name="Peterson D."/>
            <person name="Mcgee K."/>
            <person name="Jones D."/>
            <person name="Wendel J."/>
            <person name="Stelly D."/>
            <person name="Grimwood J."/>
            <person name="Schmutz J."/>
        </authorList>
    </citation>
    <scope>NUCLEOTIDE SEQUENCE [LARGE SCALE GENOMIC DNA]</scope>
    <source>
        <strain evidence="1">7179.01</strain>
    </source>
</reference>